<dbReference type="PANTHER" id="PTHR22803">
    <property type="entry name" value="MANNOSE, PHOSPHOLIPASE, LECTIN RECEPTOR RELATED"/>
    <property type="match status" value="1"/>
</dbReference>
<dbReference type="PROSITE" id="PS50041">
    <property type="entry name" value="C_TYPE_LECTIN_2"/>
    <property type="match status" value="1"/>
</dbReference>
<gene>
    <name evidence="2" type="ORF">ANN_01553</name>
</gene>
<feature type="domain" description="C-type lectin" evidence="1">
    <location>
        <begin position="27"/>
        <end position="141"/>
    </location>
</feature>
<dbReference type="SMART" id="SM00034">
    <property type="entry name" value="CLECT"/>
    <property type="match status" value="1"/>
</dbReference>
<dbReference type="InterPro" id="IPR016186">
    <property type="entry name" value="C-type_lectin-like/link_sf"/>
</dbReference>
<reference evidence="2 3" key="1">
    <citation type="journal article" date="2022" name="Allergy">
        <title>Genome assembly and annotation of Periplaneta americana reveal a comprehensive cockroach allergen profile.</title>
        <authorList>
            <person name="Wang L."/>
            <person name="Xiong Q."/>
            <person name="Saelim N."/>
            <person name="Wang L."/>
            <person name="Nong W."/>
            <person name="Wan A.T."/>
            <person name="Shi M."/>
            <person name="Liu X."/>
            <person name="Cao Q."/>
            <person name="Hui J.H.L."/>
            <person name="Sookrung N."/>
            <person name="Leung T.F."/>
            <person name="Tungtrongchitr A."/>
            <person name="Tsui S.K.W."/>
        </authorList>
    </citation>
    <scope>NUCLEOTIDE SEQUENCE [LARGE SCALE GENOMIC DNA]</scope>
    <source>
        <strain evidence="2">PWHHKU_190912</strain>
    </source>
</reference>
<dbReference type="SUPFAM" id="SSF56436">
    <property type="entry name" value="C-type lectin-like"/>
    <property type="match status" value="1"/>
</dbReference>
<dbReference type="Pfam" id="PF00059">
    <property type="entry name" value="Lectin_C"/>
    <property type="match status" value="1"/>
</dbReference>
<evidence type="ECO:0000313" key="3">
    <source>
        <dbReference type="Proteomes" id="UP001148838"/>
    </source>
</evidence>
<dbReference type="InterPro" id="IPR001304">
    <property type="entry name" value="C-type_lectin-like"/>
</dbReference>
<dbReference type="InterPro" id="IPR016187">
    <property type="entry name" value="CTDL_fold"/>
</dbReference>
<evidence type="ECO:0000313" key="2">
    <source>
        <dbReference type="EMBL" id="KAJ4450146.1"/>
    </source>
</evidence>
<comment type="caution">
    <text evidence="2">The sequence shown here is derived from an EMBL/GenBank/DDBJ whole genome shotgun (WGS) entry which is preliminary data.</text>
</comment>
<sequence>NLISLVAPPTRPQPGEGYELLPGLGLYKFHKDLDTWYNAEQTCVKEGAHLLVLNSDNEFAVLKKKWNDSGVGGTYLHVGINDFDKEGTFVTITGESLNTTGYMKWVPGEPNSGNTANCGALNRDGYYVDSYCSNRFSFFCKK</sequence>
<evidence type="ECO:0000259" key="1">
    <source>
        <dbReference type="PROSITE" id="PS50041"/>
    </source>
</evidence>
<name>A0ABQ8TTW0_PERAM</name>
<feature type="non-terminal residue" evidence="2">
    <location>
        <position position="1"/>
    </location>
</feature>
<dbReference type="Gene3D" id="3.10.100.10">
    <property type="entry name" value="Mannose-Binding Protein A, subunit A"/>
    <property type="match status" value="1"/>
</dbReference>
<dbReference type="Proteomes" id="UP001148838">
    <property type="component" value="Unassembled WGS sequence"/>
</dbReference>
<accession>A0ABQ8TTW0</accession>
<proteinExistence type="predicted"/>
<keyword evidence="3" id="KW-1185">Reference proteome</keyword>
<dbReference type="EMBL" id="JAJSOF020000003">
    <property type="protein sequence ID" value="KAJ4450146.1"/>
    <property type="molecule type" value="Genomic_DNA"/>
</dbReference>
<protein>
    <recommendedName>
        <fullName evidence="1">C-type lectin domain-containing protein</fullName>
    </recommendedName>
</protein>
<dbReference type="InterPro" id="IPR050111">
    <property type="entry name" value="C-type_lectin/snaclec_domain"/>
</dbReference>
<organism evidence="2 3">
    <name type="scientific">Periplaneta americana</name>
    <name type="common">American cockroach</name>
    <name type="synonym">Blatta americana</name>
    <dbReference type="NCBI Taxonomy" id="6978"/>
    <lineage>
        <taxon>Eukaryota</taxon>
        <taxon>Metazoa</taxon>
        <taxon>Ecdysozoa</taxon>
        <taxon>Arthropoda</taxon>
        <taxon>Hexapoda</taxon>
        <taxon>Insecta</taxon>
        <taxon>Pterygota</taxon>
        <taxon>Neoptera</taxon>
        <taxon>Polyneoptera</taxon>
        <taxon>Dictyoptera</taxon>
        <taxon>Blattodea</taxon>
        <taxon>Blattoidea</taxon>
        <taxon>Blattidae</taxon>
        <taxon>Blattinae</taxon>
        <taxon>Periplaneta</taxon>
    </lineage>
</organism>
<dbReference type="CDD" id="cd00037">
    <property type="entry name" value="CLECT"/>
    <property type="match status" value="1"/>
</dbReference>